<keyword evidence="2" id="KW-0597">Phosphoprotein</keyword>
<feature type="compositionally biased region" description="Polar residues" evidence="6">
    <location>
        <begin position="469"/>
        <end position="501"/>
    </location>
</feature>
<gene>
    <name evidence="7" type="ORF">XENORESO_021224</name>
</gene>
<keyword evidence="3" id="KW-0677">Repeat</keyword>
<feature type="region of interest" description="Disordered" evidence="6">
    <location>
        <begin position="313"/>
        <end position="337"/>
    </location>
</feature>
<dbReference type="EMBL" id="JAHRIM010010893">
    <property type="protein sequence ID" value="MEQ2260616.1"/>
    <property type="molecule type" value="Genomic_DNA"/>
</dbReference>
<evidence type="ECO:0000256" key="1">
    <source>
        <dbReference type="ARBA" id="ARBA00004308"/>
    </source>
</evidence>
<feature type="coiled-coil region" evidence="5">
    <location>
        <begin position="209"/>
        <end position="236"/>
    </location>
</feature>
<name>A0ABV0VW24_9TELE</name>
<feature type="region of interest" description="Disordered" evidence="6">
    <location>
        <begin position="352"/>
        <end position="398"/>
    </location>
</feature>
<evidence type="ECO:0000256" key="5">
    <source>
        <dbReference type="SAM" id="Coils"/>
    </source>
</evidence>
<feature type="compositionally biased region" description="Polar residues" evidence="6">
    <location>
        <begin position="353"/>
        <end position="363"/>
    </location>
</feature>
<evidence type="ECO:0000313" key="8">
    <source>
        <dbReference type="Proteomes" id="UP001444071"/>
    </source>
</evidence>
<evidence type="ECO:0000256" key="2">
    <source>
        <dbReference type="ARBA" id="ARBA00022553"/>
    </source>
</evidence>
<feature type="non-terminal residue" evidence="7">
    <location>
        <position position="1"/>
    </location>
</feature>
<reference evidence="7 8" key="1">
    <citation type="submission" date="2021-06" db="EMBL/GenBank/DDBJ databases">
        <authorList>
            <person name="Palmer J.M."/>
        </authorList>
    </citation>
    <scope>NUCLEOTIDE SEQUENCE [LARGE SCALE GENOMIC DNA]</scope>
    <source>
        <strain evidence="7 8">XR_2019</strain>
        <tissue evidence="7">Muscle</tissue>
    </source>
</reference>
<accession>A0ABV0VW24</accession>
<dbReference type="Proteomes" id="UP001444071">
    <property type="component" value="Unassembled WGS sequence"/>
</dbReference>
<feature type="compositionally biased region" description="Polar residues" evidence="6">
    <location>
        <begin position="313"/>
        <end position="329"/>
    </location>
</feature>
<organism evidence="7 8">
    <name type="scientific">Xenotaenia resolanae</name>
    <dbReference type="NCBI Taxonomy" id="208358"/>
    <lineage>
        <taxon>Eukaryota</taxon>
        <taxon>Metazoa</taxon>
        <taxon>Chordata</taxon>
        <taxon>Craniata</taxon>
        <taxon>Vertebrata</taxon>
        <taxon>Euteleostomi</taxon>
        <taxon>Actinopterygii</taxon>
        <taxon>Neopterygii</taxon>
        <taxon>Teleostei</taxon>
        <taxon>Neoteleostei</taxon>
        <taxon>Acanthomorphata</taxon>
        <taxon>Ovalentaria</taxon>
        <taxon>Atherinomorphae</taxon>
        <taxon>Cyprinodontiformes</taxon>
        <taxon>Goodeidae</taxon>
        <taxon>Xenotaenia</taxon>
    </lineage>
</organism>
<proteinExistence type="predicted"/>
<dbReference type="PANTHER" id="PTHR14514:SF4">
    <property type="entry name" value="NESPRIN-2"/>
    <property type="match status" value="1"/>
</dbReference>
<evidence type="ECO:0000256" key="3">
    <source>
        <dbReference type="ARBA" id="ARBA00022737"/>
    </source>
</evidence>
<feature type="compositionally biased region" description="Polar residues" evidence="6">
    <location>
        <begin position="450"/>
        <end position="461"/>
    </location>
</feature>
<evidence type="ECO:0000256" key="4">
    <source>
        <dbReference type="ARBA" id="ARBA00023136"/>
    </source>
</evidence>
<sequence>VAEAVERSGPVHRLGTKLSDVQVGLRSVQNRMKERNPTVIEAKITQKRVWDELDVWHSRLAALEVEMQDLEKPDDVLILTEKLVEVQQLHSQVAKQAEQRTTLLSKIHMWLQEHQEMIKSSKSWMTEAQSWLAAPCTYNTAKCLSSHVRALQTVLGDASQIRSTLQSFSSVLRDMSQVFDVTALQDQLFEADHQVAEVQDSFTAPLSQLEHAAAEVEAIESEVRRMENDIAEIKTLLSSPETFPSPKEDNLKMIEQKIQSMRRTVAEIQKCKPGLCLPEKAEETLTVFNVVEQLQTLLLDLEKKVPALFIQQPSTQSQAKVTPKLQRSTSENEEQGQITVVHFEEDILKRSGGTLQTVKQSSPEQRESSRPDSIPQQECHGELPAEEATQNKGSEALRAEDDGRSVFWWLWESFLGVSPKEPEDVSEESEVETGQGADQTAEDGKDVESSTDNTDASSSEALSKPLGTVRTQSLSESMVNKASAVNVSKPDSSSQQRCVVS</sequence>
<evidence type="ECO:0000256" key="6">
    <source>
        <dbReference type="SAM" id="MobiDB-lite"/>
    </source>
</evidence>
<feature type="region of interest" description="Disordered" evidence="6">
    <location>
        <begin position="418"/>
        <end position="501"/>
    </location>
</feature>
<keyword evidence="5" id="KW-0175">Coiled coil</keyword>
<protein>
    <submittedName>
        <fullName evidence="7">Uncharacterized protein</fullName>
    </submittedName>
</protein>
<evidence type="ECO:0000313" key="7">
    <source>
        <dbReference type="EMBL" id="MEQ2260616.1"/>
    </source>
</evidence>
<comment type="subcellular location">
    <subcellularLocation>
        <location evidence="1">Endomembrane system</location>
    </subcellularLocation>
</comment>
<comment type="caution">
    <text evidence="7">The sequence shown here is derived from an EMBL/GenBank/DDBJ whole genome shotgun (WGS) entry which is preliminary data.</text>
</comment>
<keyword evidence="4" id="KW-0472">Membrane</keyword>
<dbReference type="PANTHER" id="PTHR14514">
    <property type="entry name" value="PKA ANCHORING PROTEIN"/>
    <property type="match status" value="1"/>
</dbReference>
<keyword evidence="8" id="KW-1185">Reference proteome</keyword>